<accession>A0A6J7P7M7</accession>
<dbReference type="CDD" id="cd11579">
    <property type="entry name" value="Glyco_tran_WbsX"/>
    <property type="match status" value="1"/>
</dbReference>
<dbReference type="EMBL" id="CAFBOZ010000057">
    <property type="protein sequence ID" value="CAB4999269.1"/>
    <property type="molecule type" value="Genomic_DNA"/>
</dbReference>
<dbReference type="AlphaFoldDB" id="A0A6J7P7M7"/>
<dbReference type="InterPro" id="IPR007739">
    <property type="entry name" value="RgpF"/>
</dbReference>
<dbReference type="PANTHER" id="PTHR41244:SF1">
    <property type="entry name" value="GLYCOSYLTRANSFERASE"/>
    <property type="match status" value="1"/>
</dbReference>
<dbReference type="Pfam" id="PF14307">
    <property type="entry name" value="Glyco_tran_WbsX"/>
    <property type="match status" value="1"/>
</dbReference>
<dbReference type="Pfam" id="PF05045">
    <property type="entry name" value="RgpF"/>
    <property type="match status" value="1"/>
</dbReference>
<proteinExistence type="predicted"/>
<sequence length="732" mass="80244">MDLRDAVLAENEQLRVRVSALESGLSEYRRQMDEVLSSLSWRLTSPLRVMSGRARRLRTAPQRFRRSLASSTSSPATSGLFPPSDVPVNLTELVAQLAVPPSSLQGTRPQPAEHRATSGILVVAHVYYPEVWSDIADRLARMPEPFDLVVTLVVDRADWLVPQILGQFPGAKVEIVPNRGRDIAPLVSLANRGFFDGYEAILKVHTKRSPHRIDGDGWRIRLLDALLESPSSISHIVELLRRDPSLGLVVPTGHVSGPEHWGRNKPLVEALASRLPMAYDADTLAFAAGSMFWCRPWVLQRLADLCLSPDDFQDEAGHTDGTTAHALERMVGLLSSVSGLDTITTDEVASRLQRRRSSPPRPTTLAFYLPQYHRIAENDEWWGEGFTDWRNVAAASRLFPSHAQPLAPTELGEYDLGDVDVMRQQAALARQHGVDGFVMHHYWFDGRPLLERPMQNLLASPDIDFPFALCWANESWTRRWDGLESDVLLAQTFSEGWQDRFFDDLLPALRDPRYLHVGGKPLLVVYRVGQLPHAGAVISHWKARAAAAGLGGLHVLAVGPSRDFEAIPADAESALDGLVHFPPLGGIGLHSLGHIAPGYDSGHPGDVLSYDAAVEGAALSGAGQGGLRLHPGVMPGWDNTARRGPAAYVFHGSNPLTFRRWMSLAARASVAAGPEPLVFINAWNEWAEGAHLEPDARFGRGFLEAVCDVLGSPGAEKIASGVPHPRSDRVTQ</sequence>
<reference evidence="1" key="1">
    <citation type="submission" date="2020-05" db="EMBL/GenBank/DDBJ databases">
        <authorList>
            <person name="Chiriac C."/>
            <person name="Salcher M."/>
            <person name="Ghai R."/>
            <person name="Kavagutti S V."/>
        </authorList>
    </citation>
    <scope>NUCLEOTIDE SEQUENCE</scope>
</reference>
<name>A0A6J7P7M7_9ZZZZ</name>
<dbReference type="Gene3D" id="3.20.20.80">
    <property type="entry name" value="Glycosidases"/>
    <property type="match status" value="1"/>
</dbReference>
<dbReference type="InterPro" id="IPR032719">
    <property type="entry name" value="WbsX"/>
</dbReference>
<organism evidence="1">
    <name type="scientific">freshwater metagenome</name>
    <dbReference type="NCBI Taxonomy" id="449393"/>
    <lineage>
        <taxon>unclassified sequences</taxon>
        <taxon>metagenomes</taxon>
        <taxon>ecological metagenomes</taxon>
    </lineage>
</organism>
<evidence type="ECO:0000313" key="1">
    <source>
        <dbReference type="EMBL" id="CAB4999269.1"/>
    </source>
</evidence>
<protein>
    <submittedName>
        <fullName evidence="1">Unannotated protein</fullName>
    </submittedName>
</protein>
<gene>
    <name evidence="1" type="ORF">UFOPK3992_00532</name>
</gene>
<dbReference type="PANTHER" id="PTHR41244">
    <property type="entry name" value="RHAMNAN SYNTHESIS F"/>
    <property type="match status" value="1"/>
</dbReference>